<feature type="chain" id="PRO_5039510428" evidence="6">
    <location>
        <begin position="36"/>
        <end position="326"/>
    </location>
</feature>
<evidence type="ECO:0000313" key="8">
    <source>
        <dbReference type="EMBL" id="TWP32630.1"/>
    </source>
</evidence>
<proteinExistence type="predicted"/>
<dbReference type="CDD" id="cd13639">
    <property type="entry name" value="PBP2_OpuAC_like"/>
    <property type="match status" value="1"/>
</dbReference>
<evidence type="ECO:0000256" key="3">
    <source>
        <dbReference type="ARBA" id="ARBA00022475"/>
    </source>
</evidence>
<evidence type="ECO:0000313" key="9">
    <source>
        <dbReference type="Proteomes" id="UP000320244"/>
    </source>
</evidence>
<dbReference type="GO" id="GO:0031460">
    <property type="term" value="P:glycine betaine transport"/>
    <property type="evidence" value="ECO:0007669"/>
    <property type="project" value="TreeGrafter"/>
</dbReference>
<dbReference type="GO" id="GO:0015226">
    <property type="term" value="F:carnitine transmembrane transporter activity"/>
    <property type="evidence" value="ECO:0007669"/>
    <property type="project" value="TreeGrafter"/>
</dbReference>
<feature type="compositionally biased region" description="Low complexity" evidence="5">
    <location>
        <begin position="45"/>
        <end position="56"/>
    </location>
</feature>
<dbReference type="PANTHER" id="PTHR47737">
    <property type="entry name" value="GLYCINE BETAINE/PROLINE BETAINE TRANSPORT SYSTEM PERMEASE PROTEIN PROW"/>
    <property type="match status" value="1"/>
</dbReference>
<comment type="caution">
    <text evidence="8">The sequence shown here is derived from an EMBL/GenBank/DDBJ whole genome shotgun (WGS) entry which is preliminary data.</text>
</comment>
<keyword evidence="2" id="KW-0813">Transport</keyword>
<dbReference type="OrthoDB" id="9787902at2"/>
<dbReference type="PANTHER" id="PTHR47737:SF1">
    <property type="entry name" value="GLYCINE BETAINE_PROLINE BETAINE TRANSPORT SYSTEM PERMEASE PROTEIN PROW"/>
    <property type="match status" value="1"/>
</dbReference>
<evidence type="ECO:0000256" key="2">
    <source>
        <dbReference type="ARBA" id="ARBA00022448"/>
    </source>
</evidence>
<evidence type="ECO:0000256" key="6">
    <source>
        <dbReference type="SAM" id="SignalP"/>
    </source>
</evidence>
<dbReference type="GO" id="GO:0005275">
    <property type="term" value="F:amine transmembrane transporter activity"/>
    <property type="evidence" value="ECO:0007669"/>
    <property type="project" value="TreeGrafter"/>
</dbReference>
<keyword evidence="9" id="KW-1185">Reference proteome</keyword>
<name>A0A563DQX8_9MICO</name>
<dbReference type="SUPFAM" id="SSF53850">
    <property type="entry name" value="Periplasmic binding protein-like II"/>
    <property type="match status" value="1"/>
</dbReference>
<accession>A0A563DQX8</accession>
<protein>
    <submittedName>
        <fullName evidence="8">Glycine betaine ABC transporter substrate-binding protein</fullName>
    </submittedName>
</protein>
<sequence length="326" mass="34903">MHVHIQMRRGPMQRVHLYKSVAAASVAIMASSLIAACGASKTTGSDATGTASAGNSDTGSASTSKTLTIPIASGWAEDEAVSYLWQYVLQKKGYQVKLPTLDIGVIFAGISKGSSSNVDVFFDTWLPTTHKAYWAKIHNKVEDIGIWYDQATLNLAVPKYMTNVNSIADLKGKASLFNGHITGIDPGAGETGIVKNNVLNDYGLSGFTVQTSSSAAMLAALSKAIDAKQPIVVTLWHPHWAYKAFPIKDLKDPKKSMGSGDKIHVIAKTGFKTAHPDVYAALAKFKMTDAQLADLENVALQKYKNNPAAGVAAWAKTHQSFVNAMM</sequence>
<keyword evidence="3" id="KW-1003">Cell membrane</keyword>
<reference evidence="8 9" key="1">
    <citation type="submission" date="2019-05" db="EMBL/GenBank/DDBJ databases">
        <authorList>
            <person name="Lee S.D."/>
        </authorList>
    </citation>
    <scope>NUCLEOTIDE SEQUENCE [LARGE SCALE GENOMIC DNA]</scope>
    <source>
        <strain evidence="8 9">C5-26</strain>
    </source>
</reference>
<dbReference type="Proteomes" id="UP000320244">
    <property type="component" value="Unassembled WGS sequence"/>
</dbReference>
<evidence type="ECO:0000256" key="5">
    <source>
        <dbReference type="SAM" id="MobiDB-lite"/>
    </source>
</evidence>
<evidence type="ECO:0000259" key="7">
    <source>
        <dbReference type="Pfam" id="PF04069"/>
    </source>
</evidence>
<dbReference type="InterPro" id="IPR007210">
    <property type="entry name" value="ABC_Gly_betaine_transp_sub-bd"/>
</dbReference>
<reference evidence="8 9" key="2">
    <citation type="submission" date="2019-08" db="EMBL/GenBank/DDBJ databases">
        <title>Jejuicoccus antrihumi gen. nov., sp. nov., a new member of the family Dermacoccaceae isolated from a cave.</title>
        <authorList>
            <person name="Schumann P."/>
            <person name="Kim I.S."/>
        </authorList>
    </citation>
    <scope>NUCLEOTIDE SEQUENCE [LARGE SCALE GENOMIC DNA]</scope>
    <source>
        <strain evidence="8 9">C5-26</strain>
    </source>
</reference>
<keyword evidence="4" id="KW-0472">Membrane</keyword>
<dbReference type="GO" id="GO:0015871">
    <property type="term" value="P:choline transport"/>
    <property type="evidence" value="ECO:0007669"/>
    <property type="project" value="TreeGrafter"/>
</dbReference>
<dbReference type="Pfam" id="PF04069">
    <property type="entry name" value="OpuAC"/>
    <property type="match status" value="1"/>
</dbReference>
<dbReference type="AlphaFoldDB" id="A0A563DQX8"/>
<feature type="region of interest" description="Disordered" evidence="5">
    <location>
        <begin position="45"/>
        <end position="64"/>
    </location>
</feature>
<gene>
    <name evidence="8" type="ORF">FGL98_23720</name>
</gene>
<evidence type="ECO:0000256" key="4">
    <source>
        <dbReference type="ARBA" id="ARBA00023136"/>
    </source>
</evidence>
<feature type="domain" description="ABC-type glycine betaine transport system substrate-binding" evidence="7">
    <location>
        <begin position="67"/>
        <end position="316"/>
    </location>
</feature>
<comment type="subcellular location">
    <subcellularLocation>
        <location evidence="1">Cell membrane</location>
    </subcellularLocation>
</comment>
<dbReference type="Gene3D" id="3.40.190.10">
    <property type="entry name" value="Periplasmic binding protein-like II"/>
    <property type="match status" value="1"/>
</dbReference>
<dbReference type="Gene3D" id="3.40.190.100">
    <property type="entry name" value="Glycine betaine-binding periplasmic protein, domain 2"/>
    <property type="match status" value="1"/>
</dbReference>
<dbReference type="GO" id="GO:0043190">
    <property type="term" value="C:ATP-binding cassette (ABC) transporter complex"/>
    <property type="evidence" value="ECO:0007669"/>
    <property type="project" value="InterPro"/>
</dbReference>
<organism evidence="8 9">
    <name type="scientific">Leekyejoonella antrihumi</name>
    <dbReference type="NCBI Taxonomy" id="1660198"/>
    <lineage>
        <taxon>Bacteria</taxon>
        <taxon>Bacillati</taxon>
        <taxon>Actinomycetota</taxon>
        <taxon>Actinomycetes</taxon>
        <taxon>Micrococcales</taxon>
        <taxon>Dermacoccaceae</taxon>
        <taxon>Leekyejoonella</taxon>
    </lineage>
</organism>
<keyword evidence="6" id="KW-0732">Signal</keyword>
<evidence type="ECO:0000256" key="1">
    <source>
        <dbReference type="ARBA" id="ARBA00004236"/>
    </source>
</evidence>
<feature type="signal peptide" evidence="6">
    <location>
        <begin position="1"/>
        <end position="35"/>
    </location>
</feature>
<dbReference type="EMBL" id="VCQV01000064">
    <property type="protein sequence ID" value="TWP32630.1"/>
    <property type="molecule type" value="Genomic_DNA"/>
</dbReference>